<feature type="region of interest" description="Disordered" evidence="2">
    <location>
        <begin position="44"/>
        <end position="67"/>
    </location>
</feature>
<name>V6TQ12_GIAIN</name>
<dbReference type="VEuPathDB" id="GiardiaDB:GL50803_00137703"/>
<dbReference type="SMART" id="SM00248">
    <property type="entry name" value="ANK"/>
    <property type="match status" value="4"/>
</dbReference>
<dbReference type="InterPro" id="IPR027417">
    <property type="entry name" value="P-loop_NTPase"/>
</dbReference>
<dbReference type="AlphaFoldDB" id="V6TQ12"/>
<evidence type="ECO:0000256" key="2">
    <source>
        <dbReference type="SAM" id="MobiDB-lite"/>
    </source>
</evidence>
<evidence type="ECO:0000256" key="1">
    <source>
        <dbReference type="PROSITE-ProRule" id="PRU00023"/>
    </source>
</evidence>
<dbReference type="SUPFAM" id="SSF48403">
    <property type="entry name" value="Ankyrin repeat"/>
    <property type="match status" value="1"/>
</dbReference>
<gene>
    <name evidence="3" type="ORF">GSB_151256</name>
</gene>
<feature type="region of interest" description="Disordered" evidence="2">
    <location>
        <begin position="1"/>
        <end position="31"/>
    </location>
</feature>
<evidence type="ECO:0000313" key="3">
    <source>
        <dbReference type="EMBL" id="ESU40447.1"/>
    </source>
</evidence>
<organism evidence="3 4">
    <name type="scientific">Giardia intestinalis</name>
    <name type="common">Giardia lamblia</name>
    <dbReference type="NCBI Taxonomy" id="5741"/>
    <lineage>
        <taxon>Eukaryota</taxon>
        <taxon>Metamonada</taxon>
        <taxon>Diplomonadida</taxon>
        <taxon>Hexamitidae</taxon>
        <taxon>Giardiinae</taxon>
        <taxon>Giardia</taxon>
    </lineage>
</organism>
<dbReference type="PROSITE" id="PS50297">
    <property type="entry name" value="ANK_REP_REGION"/>
    <property type="match status" value="1"/>
</dbReference>
<dbReference type="PANTHER" id="PTHR32046">
    <property type="entry name" value="G DOMAIN-CONTAINING PROTEIN"/>
    <property type="match status" value="1"/>
</dbReference>
<sequence length="497" mass="55210">VWSRGGRGHMGTKGTRGLAAVSGSANHRDNPRLWIDHNHKKMLSSELGDGRNDASAGAEPAVKSLSSNDKTTLMWAAAREDVAEVRKHLDECGRRDVSGMTALMIAAQQGHKEVVEAFLEHEKGMSDSQNHNALYHALRNGHTEAAKIVIPHEDPTDENDVTALTRAAARGDVEIVELHIPIQKRMKDKDGNTAFMHVLRNKHEGIASLLIECEARSPSEKCLMESNLAEPRSPSASNKPITILLLGETGVRKSTFVSGIINYLRFDHLPETAEEVSQIQWAVPMKVVLLDENYAETTVRMGPSDDSESTESVSVSVTQDPKLHALDPSGAKVQLIDTPGIGDTRGYDYDKANFDKIIDVIRDYEIHGILILLKPDTRLSTSFKFCVEELLVHLPIGVRENIVFCFTNARSTHYRPGDSYTALKEPLDQRKVDIKLSKDTMYRFDSEAVRFRLPGPAGPPLQQKAWTTSAKAGPEQRRSCVVQYRVYTLQSRCMAER</sequence>
<dbReference type="PROSITE" id="PS50088">
    <property type="entry name" value="ANK_REPEAT"/>
    <property type="match status" value="1"/>
</dbReference>
<dbReference type="Proteomes" id="UP000018040">
    <property type="component" value="Unassembled WGS sequence"/>
</dbReference>
<dbReference type="EMBL" id="AHHH01000223">
    <property type="protein sequence ID" value="ESU40447.1"/>
    <property type="molecule type" value="Genomic_DNA"/>
</dbReference>
<dbReference type="SUPFAM" id="SSF52540">
    <property type="entry name" value="P-loop containing nucleoside triphosphate hydrolases"/>
    <property type="match status" value="1"/>
</dbReference>
<protein>
    <submittedName>
        <fullName evidence="3">Ankyrin repeat protein</fullName>
    </submittedName>
</protein>
<dbReference type="InterPro" id="IPR002110">
    <property type="entry name" value="Ankyrin_rpt"/>
</dbReference>
<comment type="caution">
    <text evidence="3">The sequence shown here is derived from an EMBL/GenBank/DDBJ whole genome shotgun (WGS) entry which is preliminary data.</text>
</comment>
<feature type="non-terminal residue" evidence="3">
    <location>
        <position position="1"/>
    </location>
</feature>
<reference evidence="4" key="1">
    <citation type="submission" date="2012-02" db="EMBL/GenBank/DDBJ databases">
        <title>Genome sequencing of Giardia lamblia Genotypes A2 and B isolates (DH and GS) and comparative analysis with the genomes of Genotypes A1 and E (WB and Pig).</title>
        <authorList>
            <person name="Adam R."/>
            <person name="Dahlstrom E."/>
            <person name="Martens C."/>
            <person name="Bruno D."/>
            <person name="Barbian K."/>
            <person name="Porcella S.F."/>
            <person name="Nash T."/>
        </authorList>
    </citation>
    <scope>NUCLEOTIDE SEQUENCE</scope>
    <source>
        <strain evidence="4">GS</strain>
    </source>
</reference>
<dbReference type="CDD" id="cd00882">
    <property type="entry name" value="Ras_like_GTPase"/>
    <property type="match status" value="1"/>
</dbReference>
<dbReference type="Gene3D" id="1.25.40.20">
    <property type="entry name" value="Ankyrin repeat-containing domain"/>
    <property type="match status" value="2"/>
</dbReference>
<feature type="repeat" description="ANK" evidence="1">
    <location>
        <begin position="98"/>
        <end position="130"/>
    </location>
</feature>
<dbReference type="OrthoDB" id="1577640at2759"/>
<keyword evidence="1" id="KW-0040">ANK repeat</keyword>
<accession>V6TQ12</accession>
<dbReference type="InterPro" id="IPR036770">
    <property type="entry name" value="Ankyrin_rpt-contain_sf"/>
</dbReference>
<dbReference type="Pfam" id="PF12796">
    <property type="entry name" value="Ank_2"/>
    <property type="match status" value="1"/>
</dbReference>
<dbReference type="VEuPathDB" id="GiardiaDB:QR46_4946"/>
<proteinExistence type="predicted"/>
<dbReference type="PANTHER" id="PTHR32046:SF11">
    <property type="entry name" value="IMMUNE-ASSOCIATED NUCLEOTIDE-BINDING PROTEIN 10-LIKE"/>
    <property type="match status" value="1"/>
</dbReference>
<reference evidence="3 4" key="2">
    <citation type="journal article" date="2013" name="Genome Biol. Evol.">
        <title>Genome sequencing of Giardia lamblia genotypes A2 and B isolates (DH and GS) and comparative analysis with the genomes of genotypes A1 and E (WB and Pig).</title>
        <authorList>
            <person name="Adam R.D."/>
            <person name="Dahlstrom E.W."/>
            <person name="Martens C.A."/>
            <person name="Bruno D.P."/>
            <person name="Barbian K.D."/>
            <person name="Ricklefs S.M."/>
            <person name="Hernandez M.M."/>
            <person name="Narla N.P."/>
            <person name="Patel R.B."/>
            <person name="Porcella S.F."/>
            <person name="Nash T.E."/>
        </authorList>
    </citation>
    <scope>NUCLEOTIDE SEQUENCE [LARGE SCALE GENOMIC DNA]</scope>
    <source>
        <strain evidence="3 4">GS</strain>
    </source>
</reference>
<dbReference type="Gene3D" id="3.40.50.300">
    <property type="entry name" value="P-loop containing nucleotide triphosphate hydrolases"/>
    <property type="match status" value="1"/>
</dbReference>
<evidence type="ECO:0000313" key="4">
    <source>
        <dbReference type="Proteomes" id="UP000018040"/>
    </source>
</evidence>